<proteinExistence type="predicted"/>
<dbReference type="EMBL" id="BMFJ01000001">
    <property type="protein sequence ID" value="GGE34912.1"/>
    <property type="molecule type" value="Genomic_DNA"/>
</dbReference>
<protein>
    <submittedName>
        <fullName evidence="2">Uncharacterized protein</fullName>
    </submittedName>
</protein>
<feature type="compositionally biased region" description="Basic residues" evidence="1">
    <location>
        <begin position="9"/>
        <end position="25"/>
    </location>
</feature>
<organism evidence="2 3">
    <name type="scientific">Primorskyibacter flagellatus</name>
    <dbReference type="NCBI Taxonomy" id="1387277"/>
    <lineage>
        <taxon>Bacteria</taxon>
        <taxon>Pseudomonadati</taxon>
        <taxon>Pseudomonadota</taxon>
        <taxon>Alphaproteobacteria</taxon>
        <taxon>Rhodobacterales</taxon>
        <taxon>Roseobacteraceae</taxon>
        <taxon>Primorskyibacter</taxon>
    </lineage>
</organism>
<feature type="region of interest" description="Disordered" evidence="1">
    <location>
        <begin position="1"/>
        <end position="25"/>
    </location>
</feature>
<accession>A0A917A9G9</accession>
<reference evidence="3" key="1">
    <citation type="journal article" date="2019" name="Int. J. Syst. Evol. Microbiol.">
        <title>The Global Catalogue of Microorganisms (GCM) 10K type strain sequencing project: providing services to taxonomists for standard genome sequencing and annotation.</title>
        <authorList>
            <consortium name="The Broad Institute Genomics Platform"/>
            <consortium name="The Broad Institute Genome Sequencing Center for Infectious Disease"/>
            <person name="Wu L."/>
            <person name="Ma J."/>
        </authorList>
    </citation>
    <scope>NUCLEOTIDE SEQUENCE [LARGE SCALE GENOMIC DNA]</scope>
    <source>
        <strain evidence="3">CGMCC 1.12664</strain>
    </source>
</reference>
<dbReference type="AlphaFoldDB" id="A0A917A9G9"/>
<sequence length="234" mass="26374">MRWRDPRSLRRTVSGRRSRSARRRSRLRETTRVIWHDGLNGAPLVDSAWAGAEPAEFERAFLALALHGTFGAGTCRVQAERYDSAGPRPLPARFTVTEDHRRLLQLAWWRPSGIDPKYPFGTREDYPIDMALGLGRAVGPGYRISEVLRSEMEGLYRDLWIVVGLWLDAVALTPGRYQLPWRGVRANWGLRQTPPPAAEVADYQAKVPRIEAAAHAGDPVVDRLNAEGRLFGKI</sequence>
<dbReference type="Proteomes" id="UP000612855">
    <property type="component" value="Unassembled WGS sequence"/>
</dbReference>
<gene>
    <name evidence="2" type="ORF">GCM10011360_23400</name>
</gene>
<comment type="caution">
    <text evidence="2">The sequence shown here is derived from an EMBL/GenBank/DDBJ whole genome shotgun (WGS) entry which is preliminary data.</text>
</comment>
<evidence type="ECO:0000313" key="2">
    <source>
        <dbReference type="EMBL" id="GGE34912.1"/>
    </source>
</evidence>
<evidence type="ECO:0000256" key="1">
    <source>
        <dbReference type="SAM" id="MobiDB-lite"/>
    </source>
</evidence>
<name>A0A917A9G9_9RHOB</name>
<keyword evidence="3" id="KW-1185">Reference proteome</keyword>
<evidence type="ECO:0000313" key="3">
    <source>
        <dbReference type="Proteomes" id="UP000612855"/>
    </source>
</evidence>